<proteinExistence type="predicted"/>
<gene>
    <name evidence="2" type="ORF">ACFOZ5_11615</name>
</gene>
<feature type="transmembrane region" description="Helical" evidence="1">
    <location>
        <begin position="97"/>
        <end position="119"/>
    </location>
</feature>
<feature type="transmembrane region" description="Helical" evidence="1">
    <location>
        <begin position="15"/>
        <end position="35"/>
    </location>
</feature>
<reference evidence="3" key="1">
    <citation type="journal article" date="2019" name="Int. J. Syst. Evol. Microbiol.">
        <title>The Global Catalogue of Microorganisms (GCM) 10K type strain sequencing project: providing services to taxonomists for standard genome sequencing and annotation.</title>
        <authorList>
            <consortium name="The Broad Institute Genomics Platform"/>
            <consortium name="The Broad Institute Genome Sequencing Center for Infectious Disease"/>
            <person name="Wu L."/>
            <person name="Ma J."/>
        </authorList>
    </citation>
    <scope>NUCLEOTIDE SEQUENCE [LARGE SCALE GENOMIC DNA]</scope>
    <source>
        <strain evidence="3">CECT 7297</strain>
    </source>
</reference>
<evidence type="ECO:0000256" key="1">
    <source>
        <dbReference type="SAM" id="Phobius"/>
    </source>
</evidence>
<dbReference type="EMBL" id="JBHSDI010000015">
    <property type="protein sequence ID" value="MFC4259677.1"/>
    <property type="molecule type" value="Genomic_DNA"/>
</dbReference>
<comment type="caution">
    <text evidence="2">The sequence shown here is derived from an EMBL/GenBank/DDBJ whole genome shotgun (WGS) entry which is preliminary data.</text>
</comment>
<evidence type="ECO:0000313" key="3">
    <source>
        <dbReference type="Proteomes" id="UP001595798"/>
    </source>
</evidence>
<evidence type="ECO:0000313" key="2">
    <source>
        <dbReference type="EMBL" id="MFC4259677.1"/>
    </source>
</evidence>
<keyword evidence="1" id="KW-0812">Transmembrane</keyword>
<keyword evidence="3" id="KW-1185">Reference proteome</keyword>
<keyword evidence="1" id="KW-1133">Transmembrane helix</keyword>
<accession>A0ABV8QH06</accession>
<dbReference type="RefSeq" id="WP_379887448.1">
    <property type="nucleotide sequence ID" value="NZ_JBHSDI010000015.1"/>
</dbReference>
<feature type="transmembrane region" description="Helical" evidence="1">
    <location>
        <begin position="62"/>
        <end position="82"/>
    </location>
</feature>
<name>A0ABV8QH06_9GAMM</name>
<keyword evidence="1" id="KW-0472">Membrane</keyword>
<sequence length="194" mass="22703">MPSNNEWPVPQNRMLLGLITNGMILGVGALTHFTYKREIEYWQAQIQEQNELIVFSTQMNSLYFMWVGLLPILLILNIHLLFKDILKCDLPRIVLKIQSALAGIMFLGIFLIVAGNWFINPVWEHRFREAGFTECENRVLNIRKALFNDVWVRNPAHCEDPKLRYILHEHFDDEGFEQASQYLSTLEEPPMNSQ</sequence>
<dbReference type="Proteomes" id="UP001595798">
    <property type="component" value="Unassembled WGS sequence"/>
</dbReference>
<organism evidence="2 3">
    <name type="scientific">Marinobacter lacisalsi</name>
    <dbReference type="NCBI Taxonomy" id="475979"/>
    <lineage>
        <taxon>Bacteria</taxon>
        <taxon>Pseudomonadati</taxon>
        <taxon>Pseudomonadota</taxon>
        <taxon>Gammaproteobacteria</taxon>
        <taxon>Pseudomonadales</taxon>
        <taxon>Marinobacteraceae</taxon>
        <taxon>Marinobacter</taxon>
    </lineage>
</organism>
<protein>
    <submittedName>
        <fullName evidence="2">Uncharacterized protein</fullName>
    </submittedName>
</protein>